<dbReference type="InterPro" id="IPR003594">
    <property type="entry name" value="HATPase_dom"/>
</dbReference>
<dbReference type="PROSITE" id="PS50109">
    <property type="entry name" value="HIS_KIN"/>
    <property type="match status" value="1"/>
</dbReference>
<reference evidence="11 13" key="1">
    <citation type="journal article" date="2018" name="Front. Microbiol.">
        <title>Genome-Based Analysis Reveals the Taxonomy and Diversity of the Family Idiomarinaceae.</title>
        <authorList>
            <person name="Liu Y."/>
            <person name="Lai Q."/>
            <person name="Shao Z."/>
        </authorList>
    </citation>
    <scope>NUCLEOTIDE SEQUENCE [LARGE SCALE GENOMIC DNA]</scope>
    <source>
        <strain evidence="11 13">CF12-14</strain>
    </source>
</reference>
<dbReference type="InterPro" id="IPR035965">
    <property type="entry name" value="PAS-like_dom_sf"/>
</dbReference>
<feature type="modified residue" description="4-aspartylphosphate" evidence="6">
    <location>
        <position position="517"/>
    </location>
</feature>
<evidence type="ECO:0000259" key="8">
    <source>
        <dbReference type="PROSITE" id="PS50109"/>
    </source>
</evidence>
<evidence type="ECO:0000313" key="10">
    <source>
        <dbReference type="EMBL" id="RAK01785.1"/>
    </source>
</evidence>
<dbReference type="EMBL" id="QLMD01000001">
    <property type="protein sequence ID" value="RAK01785.1"/>
    <property type="molecule type" value="Genomic_DNA"/>
</dbReference>
<evidence type="ECO:0000313" key="11">
    <source>
        <dbReference type="EMBL" id="RUO28598.1"/>
    </source>
</evidence>
<accession>A0A327X4G7</accession>
<feature type="domain" description="Response regulatory" evidence="9">
    <location>
        <begin position="473"/>
        <end position="612"/>
    </location>
</feature>
<dbReference type="Gene3D" id="3.40.50.2300">
    <property type="match status" value="1"/>
</dbReference>
<dbReference type="Pfam" id="PF00512">
    <property type="entry name" value="HisKA"/>
    <property type="match status" value="1"/>
</dbReference>
<dbReference type="PANTHER" id="PTHR43047">
    <property type="entry name" value="TWO-COMPONENT HISTIDINE PROTEIN KINASE"/>
    <property type="match status" value="1"/>
</dbReference>
<sequence>MSDTKLPTTLAEANALIAAQAEQLRRLKKINRALIERVEDSGAGGSATSASAPYAAFEHAAVLAEQVRERTAKLSHTSDALRRSNDSLRRANQAARLAHRRLVDAIESISDAFVLFDSEQRIRLFNHRFREYWQDLGLKVEIGMPRARLQWQAQEYDLVQHWQRDNQSRSRVYQLTNGHWIQLSERLTGDGGRVLLYTDITDLKRSEDRSKQHLQAAKLAAEQANISKTKFLAAVSHDLLQPLNAARLFHGAMQEQPMSAKMTQLVGSASRSLDDVEELLRTLIDISKLDAGVLKADKEPIALPTLLANLDEQHQPLAAHKDRVLNCVAQRVWVMTDAALLSRLLRNLLSNALRYTETGGKVLLGSRRRHHDGRRYVEIQVLDNGSGMDEAALGHIFREFHRLPQARDQSDNGLGLGLAIVDKLSQLLDHPVTVRSSLGAGSVFSVQVPICAAPEPTALRTVGEVGDSTRGLHVAVIDNDPAVCAAMETLLVGWGYRVSVFHQAPLEVNPFDFVVIDYHLAPGGSVVDAHTDLATPHAALSGWQMNAPTSQSTGLEWVHHWRKSTQAPLPPMLMITANHSPELKQALQQAQLPVLYKPVRPVKLRALIQHLAGQAVG</sequence>
<evidence type="ECO:0000256" key="2">
    <source>
        <dbReference type="ARBA" id="ARBA00012438"/>
    </source>
</evidence>
<dbReference type="OrthoDB" id="9764438at2"/>
<proteinExistence type="predicted"/>
<comment type="catalytic activity">
    <reaction evidence="1">
        <text>ATP + protein L-histidine = ADP + protein N-phospho-L-histidine.</text>
        <dbReference type="EC" id="2.7.13.3"/>
    </reaction>
</comment>
<dbReference type="FunFam" id="3.30.565.10:FF:000049">
    <property type="entry name" value="Two-component sensor histidine kinase"/>
    <property type="match status" value="1"/>
</dbReference>
<dbReference type="Proteomes" id="UP000249203">
    <property type="component" value="Unassembled WGS sequence"/>
</dbReference>
<feature type="domain" description="Histidine kinase" evidence="8">
    <location>
        <begin position="234"/>
        <end position="452"/>
    </location>
</feature>
<evidence type="ECO:0000256" key="1">
    <source>
        <dbReference type="ARBA" id="ARBA00000085"/>
    </source>
</evidence>
<dbReference type="Pfam" id="PF12860">
    <property type="entry name" value="PAS_7"/>
    <property type="match status" value="1"/>
</dbReference>
<dbReference type="GO" id="GO:0005886">
    <property type="term" value="C:plasma membrane"/>
    <property type="evidence" value="ECO:0007669"/>
    <property type="project" value="TreeGrafter"/>
</dbReference>
<dbReference type="SUPFAM" id="SSF47384">
    <property type="entry name" value="Homodimeric domain of signal transducing histidine kinase"/>
    <property type="match status" value="1"/>
</dbReference>
<evidence type="ECO:0000313" key="13">
    <source>
        <dbReference type="Proteomes" id="UP000287865"/>
    </source>
</evidence>
<dbReference type="Pfam" id="PF02518">
    <property type="entry name" value="HATPase_c"/>
    <property type="match status" value="1"/>
</dbReference>
<dbReference type="SUPFAM" id="SSF52172">
    <property type="entry name" value="CheY-like"/>
    <property type="match status" value="1"/>
</dbReference>
<dbReference type="GO" id="GO:0000155">
    <property type="term" value="F:phosphorelay sensor kinase activity"/>
    <property type="evidence" value="ECO:0007669"/>
    <property type="project" value="InterPro"/>
</dbReference>
<dbReference type="RefSeq" id="WP_111568253.1">
    <property type="nucleotide sequence ID" value="NZ_PIPK01000001.1"/>
</dbReference>
<evidence type="ECO:0000256" key="6">
    <source>
        <dbReference type="PROSITE-ProRule" id="PRU00169"/>
    </source>
</evidence>
<dbReference type="GO" id="GO:0009927">
    <property type="term" value="F:histidine phosphotransfer kinase activity"/>
    <property type="evidence" value="ECO:0007669"/>
    <property type="project" value="TreeGrafter"/>
</dbReference>
<dbReference type="PANTHER" id="PTHR43047:SF9">
    <property type="entry name" value="HISTIDINE KINASE"/>
    <property type="match status" value="1"/>
</dbReference>
<organism evidence="10 12">
    <name type="scientific">Aliidiomarina maris</name>
    <dbReference type="NCBI Taxonomy" id="531312"/>
    <lineage>
        <taxon>Bacteria</taxon>
        <taxon>Pseudomonadati</taxon>
        <taxon>Pseudomonadota</taxon>
        <taxon>Gammaproteobacteria</taxon>
        <taxon>Alteromonadales</taxon>
        <taxon>Idiomarinaceae</taxon>
        <taxon>Aliidiomarina</taxon>
    </lineage>
</organism>
<dbReference type="CDD" id="cd00082">
    <property type="entry name" value="HisKA"/>
    <property type="match status" value="1"/>
</dbReference>
<dbReference type="CDD" id="cd00075">
    <property type="entry name" value="HATPase"/>
    <property type="match status" value="1"/>
</dbReference>
<dbReference type="PRINTS" id="PR00344">
    <property type="entry name" value="BCTRLSENSOR"/>
</dbReference>
<evidence type="ECO:0000313" key="12">
    <source>
        <dbReference type="Proteomes" id="UP000249203"/>
    </source>
</evidence>
<feature type="coiled-coil region" evidence="7">
    <location>
        <begin position="10"/>
        <end position="37"/>
    </location>
</feature>
<dbReference type="SUPFAM" id="SSF55785">
    <property type="entry name" value="PYP-like sensor domain (PAS domain)"/>
    <property type="match status" value="1"/>
</dbReference>
<dbReference type="Gene3D" id="3.30.565.10">
    <property type="entry name" value="Histidine kinase-like ATPase, C-terminal domain"/>
    <property type="match status" value="1"/>
</dbReference>
<dbReference type="InterPro" id="IPR036097">
    <property type="entry name" value="HisK_dim/P_sf"/>
</dbReference>
<dbReference type="InterPro" id="IPR001789">
    <property type="entry name" value="Sig_transdc_resp-reg_receiver"/>
</dbReference>
<dbReference type="SUPFAM" id="SSF55874">
    <property type="entry name" value="ATPase domain of HSP90 chaperone/DNA topoisomerase II/histidine kinase"/>
    <property type="match status" value="1"/>
</dbReference>
<name>A0A327X4G7_9GAMM</name>
<dbReference type="InterPro" id="IPR036890">
    <property type="entry name" value="HATPase_C_sf"/>
</dbReference>
<keyword evidence="13" id="KW-1185">Reference proteome</keyword>
<keyword evidence="7" id="KW-0175">Coiled coil</keyword>
<keyword evidence="4" id="KW-0808">Transferase</keyword>
<evidence type="ECO:0000259" key="9">
    <source>
        <dbReference type="PROSITE" id="PS50110"/>
    </source>
</evidence>
<evidence type="ECO:0000256" key="5">
    <source>
        <dbReference type="ARBA" id="ARBA00022777"/>
    </source>
</evidence>
<dbReference type="SMART" id="SM00387">
    <property type="entry name" value="HATPase_c"/>
    <property type="match status" value="1"/>
</dbReference>
<protein>
    <recommendedName>
        <fullName evidence="2">histidine kinase</fullName>
        <ecNumber evidence="2">2.7.13.3</ecNumber>
    </recommendedName>
</protein>
<dbReference type="InterPro" id="IPR003661">
    <property type="entry name" value="HisK_dim/P_dom"/>
</dbReference>
<evidence type="ECO:0000256" key="3">
    <source>
        <dbReference type="ARBA" id="ARBA00022553"/>
    </source>
</evidence>
<evidence type="ECO:0000256" key="4">
    <source>
        <dbReference type="ARBA" id="ARBA00022679"/>
    </source>
</evidence>
<dbReference type="InterPro" id="IPR005467">
    <property type="entry name" value="His_kinase_dom"/>
</dbReference>
<dbReference type="InterPro" id="IPR004358">
    <property type="entry name" value="Sig_transdc_His_kin-like_C"/>
</dbReference>
<dbReference type="CDD" id="cd00156">
    <property type="entry name" value="REC"/>
    <property type="match status" value="1"/>
</dbReference>
<dbReference type="SMART" id="SM00388">
    <property type="entry name" value="HisKA"/>
    <property type="match status" value="1"/>
</dbReference>
<dbReference type="Gene3D" id="1.10.287.130">
    <property type="match status" value="1"/>
</dbReference>
<keyword evidence="3 6" id="KW-0597">Phosphoprotein</keyword>
<reference evidence="10 12" key="2">
    <citation type="submission" date="2018-06" db="EMBL/GenBank/DDBJ databases">
        <title>Genomic Encyclopedia of Type Strains, Phase III (KMG-III): the genomes of soil and plant-associated and newly described type strains.</title>
        <authorList>
            <person name="Whitman W."/>
        </authorList>
    </citation>
    <scope>NUCLEOTIDE SEQUENCE [LARGE SCALE GENOMIC DNA]</scope>
    <source>
        <strain evidence="10 12">CGMCC 1.15366</strain>
    </source>
</reference>
<comment type="caution">
    <text evidence="10">The sequence shown here is derived from an EMBL/GenBank/DDBJ whole genome shotgun (WGS) entry which is preliminary data.</text>
</comment>
<dbReference type="EC" id="2.7.13.3" evidence="2"/>
<evidence type="ECO:0000256" key="7">
    <source>
        <dbReference type="SAM" id="Coils"/>
    </source>
</evidence>
<keyword evidence="5 10" id="KW-0418">Kinase</keyword>
<dbReference type="InterPro" id="IPR011006">
    <property type="entry name" value="CheY-like_superfamily"/>
</dbReference>
<dbReference type="PROSITE" id="PS50110">
    <property type="entry name" value="RESPONSE_REGULATORY"/>
    <property type="match status" value="1"/>
</dbReference>
<dbReference type="Gene3D" id="3.30.450.20">
    <property type="entry name" value="PAS domain"/>
    <property type="match status" value="1"/>
</dbReference>
<dbReference type="Proteomes" id="UP000287865">
    <property type="component" value="Unassembled WGS sequence"/>
</dbReference>
<dbReference type="EMBL" id="PIPK01000001">
    <property type="protein sequence ID" value="RUO28598.1"/>
    <property type="molecule type" value="Genomic_DNA"/>
</dbReference>
<dbReference type="AlphaFoldDB" id="A0A327X4G7"/>
<gene>
    <name evidence="10" type="ORF">B0I24_101419</name>
    <name evidence="11" type="ORF">CWE07_02025</name>
</gene>